<feature type="domain" description="C2H2-type" evidence="8">
    <location>
        <begin position="140"/>
        <end position="167"/>
    </location>
</feature>
<dbReference type="EMBL" id="JH431237">
    <property type="status" value="NOT_ANNOTATED_CDS"/>
    <property type="molecule type" value="Genomic_DNA"/>
</dbReference>
<keyword evidence="3" id="KW-0677">Repeat</keyword>
<dbReference type="PANTHER" id="PTHR24376">
    <property type="entry name" value="ZINC FINGER PROTEIN"/>
    <property type="match status" value="1"/>
</dbReference>
<feature type="domain" description="C2H2-type" evidence="8">
    <location>
        <begin position="80"/>
        <end position="107"/>
    </location>
</feature>
<evidence type="ECO:0000256" key="6">
    <source>
        <dbReference type="ARBA" id="ARBA00023242"/>
    </source>
</evidence>
<dbReference type="PROSITE" id="PS50157">
    <property type="entry name" value="ZINC_FINGER_C2H2_2"/>
    <property type="match status" value="11"/>
</dbReference>
<evidence type="ECO:0000256" key="1">
    <source>
        <dbReference type="ARBA" id="ARBA00004123"/>
    </source>
</evidence>
<keyword evidence="6" id="KW-0539">Nucleus</keyword>
<evidence type="ECO:0000256" key="3">
    <source>
        <dbReference type="ARBA" id="ARBA00022737"/>
    </source>
</evidence>
<keyword evidence="2" id="KW-0479">Metal-binding</keyword>
<dbReference type="OMA" id="CQICART"/>
<organism evidence="9 10">
    <name type="scientific">Strigamia maritima</name>
    <name type="common">European centipede</name>
    <name type="synonym">Geophilus maritimus</name>
    <dbReference type="NCBI Taxonomy" id="126957"/>
    <lineage>
        <taxon>Eukaryota</taxon>
        <taxon>Metazoa</taxon>
        <taxon>Ecdysozoa</taxon>
        <taxon>Arthropoda</taxon>
        <taxon>Myriapoda</taxon>
        <taxon>Chilopoda</taxon>
        <taxon>Pleurostigmophora</taxon>
        <taxon>Geophilomorpha</taxon>
        <taxon>Linotaeniidae</taxon>
        <taxon>Strigamia</taxon>
    </lineage>
</organism>
<comment type="subcellular location">
    <subcellularLocation>
        <location evidence="1">Nucleus</location>
    </subcellularLocation>
</comment>
<evidence type="ECO:0000256" key="7">
    <source>
        <dbReference type="PROSITE-ProRule" id="PRU00042"/>
    </source>
</evidence>
<feature type="domain" description="C2H2-type" evidence="8">
    <location>
        <begin position="291"/>
        <end position="318"/>
    </location>
</feature>
<dbReference type="PROSITE" id="PS00028">
    <property type="entry name" value="ZINC_FINGER_C2H2_1"/>
    <property type="match status" value="8"/>
</dbReference>
<feature type="domain" description="C2H2-type" evidence="8">
    <location>
        <begin position="317"/>
        <end position="344"/>
    </location>
</feature>
<dbReference type="EnsemblMetazoa" id="SMAR002764-RA">
    <property type="protein sequence ID" value="SMAR002764-PA"/>
    <property type="gene ID" value="SMAR002764"/>
</dbReference>
<dbReference type="AlphaFoldDB" id="T1IP22"/>
<dbReference type="PhylomeDB" id="T1IP22"/>
<sequence>MKEEVINVDKMAGKQIDGIIYEEDDENGNFNYVFFVMDFRVNCAVIARCDVFGSDELKIRFVNLWSFCLAGFEGHPKAIYTCQICARTYTHPRSYGRHLRVHMPNMKRHQCPYCRRIYDRKDHCIIHIRTHHGEFQERLYPCPFCEKVYRSPATLYQHKNIHMKKYECKVCGMCSASKYKFDRHMNTHVLKGYQCPRCAEWFGRKGRLCRVGWLGEVLFRAVKTGKGSLIGWWKSSPLFPADVDFYRSVPSYSSGRLSFKCPECNFTARSTFLLQSHRRFHLPTEARDTESTCDSCGRHFGSKQAMLNHRHVHSERFKCNICGYCSASNASLNKHMTIHKEKKWCCIASGRFAVSDVQINGYQGRVGGPRGAKNVARRPGIYRCALCPKSYPSRTSLIHHSYIHSERFKCATCGKCWDSNIALQRHARRHMGVPCPVCVRKFPDAESIGVCIFVLCRFLIGDCGGLETDDRQFRCSFCPRSYKTRTALLQHGNVHLESFSIPFHTINCLALMQSAGNDEEKKMRVLKWIFKCSCVADISAKPNSSDKESEMDDGKCYSCGACGHKAFNEAALKLHKKLHLSKCYCQICNYWFHNRKELESHFLARHSKMKLNPQQKLVVAYKRTNFEFFFFSGFG</sequence>
<dbReference type="Gene3D" id="3.30.160.60">
    <property type="entry name" value="Classic Zinc Finger"/>
    <property type="match status" value="6"/>
</dbReference>
<feature type="domain" description="C2H2-type" evidence="8">
    <location>
        <begin position="557"/>
        <end position="579"/>
    </location>
</feature>
<dbReference type="GO" id="GO:0008270">
    <property type="term" value="F:zinc ion binding"/>
    <property type="evidence" value="ECO:0007669"/>
    <property type="project" value="UniProtKB-KW"/>
</dbReference>
<feature type="domain" description="C2H2-type" evidence="8">
    <location>
        <begin position="166"/>
        <end position="188"/>
    </location>
</feature>
<feature type="domain" description="C2H2-type" evidence="8">
    <location>
        <begin position="473"/>
        <end position="495"/>
    </location>
</feature>
<evidence type="ECO:0000256" key="4">
    <source>
        <dbReference type="ARBA" id="ARBA00022771"/>
    </source>
</evidence>
<dbReference type="SUPFAM" id="SSF57667">
    <property type="entry name" value="beta-beta-alpha zinc fingers"/>
    <property type="match status" value="5"/>
</dbReference>
<dbReference type="eggNOG" id="KOG1721">
    <property type="taxonomic scope" value="Eukaryota"/>
</dbReference>
<evidence type="ECO:0000256" key="5">
    <source>
        <dbReference type="ARBA" id="ARBA00022833"/>
    </source>
</evidence>
<dbReference type="GO" id="GO:0001228">
    <property type="term" value="F:DNA-binding transcription activator activity, RNA polymerase II-specific"/>
    <property type="evidence" value="ECO:0007669"/>
    <property type="project" value="TreeGrafter"/>
</dbReference>
<dbReference type="Pfam" id="PF00096">
    <property type="entry name" value="zf-C2H2"/>
    <property type="match status" value="5"/>
</dbReference>
<name>T1IP22_STRMM</name>
<dbReference type="HOGENOM" id="CLU_431061_0_0_1"/>
<proteinExistence type="predicted"/>
<dbReference type="PANTHER" id="PTHR24376:SF235">
    <property type="entry name" value="C2H2-TYPE DOMAIN-CONTAINING PROTEIN"/>
    <property type="match status" value="1"/>
</dbReference>
<accession>T1IP22</accession>
<evidence type="ECO:0000256" key="2">
    <source>
        <dbReference type="ARBA" id="ARBA00022723"/>
    </source>
</evidence>
<evidence type="ECO:0000313" key="9">
    <source>
        <dbReference type="EnsemblMetazoa" id="SMAR002764-PA"/>
    </source>
</evidence>
<dbReference type="GO" id="GO:0000978">
    <property type="term" value="F:RNA polymerase II cis-regulatory region sequence-specific DNA binding"/>
    <property type="evidence" value="ECO:0007669"/>
    <property type="project" value="TreeGrafter"/>
</dbReference>
<keyword evidence="5" id="KW-0862">Zinc</keyword>
<dbReference type="STRING" id="126957.T1IP22"/>
<feature type="domain" description="C2H2-type" evidence="8">
    <location>
        <begin position="382"/>
        <end position="409"/>
    </location>
</feature>
<evidence type="ECO:0000313" key="10">
    <source>
        <dbReference type="Proteomes" id="UP000014500"/>
    </source>
</evidence>
<feature type="domain" description="C2H2-type" evidence="8">
    <location>
        <begin position="109"/>
        <end position="136"/>
    </location>
</feature>
<evidence type="ECO:0000259" key="8">
    <source>
        <dbReference type="PROSITE" id="PS50157"/>
    </source>
</evidence>
<dbReference type="Proteomes" id="UP000014500">
    <property type="component" value="Unassembled WGS sequence"/>
</dbReference>
<feature type="domain" description="C2H2-type" evidence="8">
    <location>
        <begin position="408"/>
        <end position="432"/>
    </location>
</feature>
<reference evidence="10" key="1">
    <citation type="submission" date="2011-05" db="EMBL/GenBank/DDBJ databases">
        <authorList>
            <person name="Richards S.R."/>
            <person name="Qu J."/>
            <person name="Jiang H."/>
            <person name="Jhangiani S.N."/>
            <person name="Agravi P."/>
            <person name="Goodspeed R."/>
            <person name="Gross S."/>
            <person name="Mandapat C."/>
            <person name="Jackson L."/>
            <person name="Mathew T."/>
            <person name="Pu L."/>
            <person name="Thornton R."/>
            <person name="Saada N."/>
            <person name="Wilczek-Boney K.B."/>
            <person name="Lee S."/>
            <person name="Kovar C."/>
            <person name="Wu Y."/>
            <person name="Scherer S.E."/>
            <person name="Worley K.C."/>
            <person name="Muzny D.M."/>
            <person name="Gibbs R."/>
        </authorList>
    </citation>
    <scope>NUCLEOTIDE SEQUENCE</scope>
    <source>
        <strain evidence="10">Brora</strain>
    </source>
</reference>
<reference evidence="9" key="2">
    <citation type="submission" date="2015-02" db="UniProtKB">
        <authorList>
            <consortium name="EnsemblMetazoa"/>
        </authorList>
    </citation>
    <scope>IDENTIFICATION</scope>
</reference>
<dbReference type="InterPro" id="IPR036236">
    <property type="entry name" value="Znf_C2H2_sf"/>
</dbReference>
<dbReference type="GO" id="GO:0005634">
    <property type="term" value="C:nucleus"/>
    <property type="evidence" value="ECO:0007669"/>
    <property type="project" value="UniProtKB-SubCell"/>
</dbReference>
<feature type="domain" description="C2H2-type" evidence="8">
    <location>
        <begin position="259"/>
        <end position="286"/>
    </location>
</feature>
<keyword evidence="10" id="KW-1185">Reference proteome</keyword>
<dbReference type="InterPro" id="IPR013087">
    <property type="entry name" value="Znf_C2H2_type"/>
</dbReference>
<keyword evidence="4 7" id="KW-0863">Zinc-finger</keyword>
<dbReference type="SMART" id="SM00355">
    <property type="entry name" value="ZnF_C2H2"/>
    <property type="match status" value="12"/>
</dbReference>
<protein>
    <recommendedName>
        <fullName evidence="8">C2H2-type domain-containing protein</fullName>
    </recommendedName>
</protein>